<protein>
    <submittedName>
        <fullName evidence="2">Uncharacterized protein</fullName>
    </submittedName>
</protein>
<name>A0AAN6HCW1_9PEZI</name>
<dbReference type="EMBL" id="JAUJLE010000267">
    <property type="protein sequence ID" value="KAK0964002.1"/>
    <property type="molecule type" value="Genomic_DNA"/>
</dbReference>
<evidence type="ECO:0000256" key="1">
    <source>
        <dbReference type="SAM" id="MobiDB-lite"/>
    </source>
</evidence>
<comment type="caution">
    <text evidence="2">The sequence shown here is derived from an EMBL/GenBank/DDBJ whole genome shotgun (WGS) entry which is preliminary data.</text>
</comment>
<feature type="compositionally biased region" description="Basic and acidic residues" evidence="1">
    <location>
        <begin position="58"/>
        <end position="70"/>
    </location>
</feature>
<evidence type="ECO:0000313" key="3">
    <source>
        <dbReference type="Proteomes" id="UP001175353"/>
    </source>
</evidence>
<feature type="compositionally biased region" description="Basic residues" evidence="1">
    <location>
        <begin position="71"/>
        <end position="82"/>
    </location>
</feature>
<dbReference type="Proteomes" id="UP001175353">
    <property type="component" value="Unassembled WGS sequence"/>
</dbReference>
<proteinExistence type="predicted"/>
<feature type="region of interest" description="Disordered" evidence="1">
    <location>
        <begin position="1"/>
        <end position="89"/>
    </location>
</feature>
<dbReference type="AlphaFoldDB" id="A0AAN6HCW1"/>
<feature type="compositionally biased region" description="Polar residues" evidence="1">
    <location>
        <begin position="1"/>
        <end position="15"/>
    </location>
</feature>
<accession>A0AAN6HCW1</accession>
<sequence>TTTLRASNIRPNNNALDDHQPASAGTDAQSGATHLRMQPPDSSATNGQGPIHSLASETQRREHPPPDSRAQKRRHRRPHPQRAHTEVWREMKDCCPVKLPLTNDQGGSNGPSGLPLDLYDSHLELAWGCDPKVFLIMKRWLFIHRVTAMRTGHDFTKQWLLQTSTVMQVPDDDGYLSRLWDCYKGAGYFDSVK</sequence>
<feature type="non-terminal residue" evidence="2">
    <location>
        <position position="1"/>
    </location>
</feature>
<organism evidence="2 3">
    <name type="scientific">Friedmanniomyces endolithicus</name>
    <dbReference type="NCBI Taxonomy" id="329885"/>
    <lineage>
        <taxon>Eukaryota</taxon>
        <taxon>Fungi</taxon>
        <taxon>Dikarya</taxon>
        <taxon>Ascomycota</taxon>
        <taxon>Pezizomycotina</taxon>
        <taxon>Dothideomycetes</taxon>
        <taxon>Dothideomycetidae</taxon>
        <taxon>Mycosphaerellales</taxon>
        <taxon>Teratosphaeriaceae</taxon>
        <taxon>Friedmanniomyces</taxon>
    </lineage>
</organism>
<keyword evidence="3" id="KW-1185">Reference proteome</keyword>
<reference evidence="2" key="1">
    <citation type="submission" date="2023-06" db="EMBL/GenBank/DDBJ databases">
        <title>Black Yeasts Isolated from many extreme environments.</title>
        <authorList>
            <person name="Coleine C."/>
            <person name="Stajich J.E."/>
            <person name="Selbmann L."/>
        </authorList>
    </citation>
    <scope>NUCLEOTIDE SEQUENCE</scope>
    <source>
        <strain evidence="2">CCFEE 5200</strain>
    </source>
</reference>
<evidence type="ECO:0000313" key="2">
    <source>
        <dbReference type="EMBL" id="KAK0964002.1"/>
    </source>
</evidence>
<gene>
    <name evidence="2" type="ORF">LTR91_018717</name>
</gene>